<dbReference type="GO" id="GO:0005737">
    <property type="term" value="C:cytoplasm"/>
    <property type="evidence" value="ECO:0007669"/>
    <property type="project" value="TreeGrafter"/>
</dbReference>
<feature type="region of interest" description="Disordered" evidence="4">
    <location>
        <begin position="965"/>
        <end position="987"/>
    </location>
</feature>
<evidence type="ECO:0000256" key="5">
    <source>
        <dbReference type="SAM" id="SignalP"/>
    </source>
</evidence>
<dbReference type="GO" id="GO:0008270">
    <property type="term" value="F:zinc ion binding"/>
    <property type="evidence" value="ECO:0007669"/>
    <property type="project" value="UniProtKB-KW"/>
</dbReference>
<dbReference type="SUPFAM" id="SSF56731">
    <property type="entry name" value="DNA primase core"/>
    <property type="match status" value="1"/>
</dbReference>
<evidence type="ECO:0000256" key="1">
    <source>
        <dbReference type="ARBA" id="ARBA00022723"/>
    </source>
</evidence>
<dbReference type="Pfam" id="PF08275">
    <property type="entry name" value="DNAG_N"/>
    <property type="match status" value="1"/>
</dbReference>
<dbReference type="InterPro" id="IPR037068">
    <property type="entry name" value="DNA_primase_core_N_sf"/>
</dbReference>
<evidence type="ECO:0000313" key="8">
    <source>
        <dbReference type="Proteomes" id="UP001165065"/>
    </source>
</evidence>
<dbReference type="OrthoDB" id="10047023at2759"/>
<feature type="region of interest" description="Disordered" evidence="4">
    <location>
        <begin position="559"/>
        <end position="651"/>
    </location>
</feature>
<evidence type="ECO:0000256" key="3">
    <source>
        <dbReference type="ARBA" id="ARBA00022833"/>
    </source>
</evidence>
<evidence type="ECO:0000259" key="6">
    <source>
        <dbReference type="SMART" id="SM00400"/>
    </source>
</evidence>
<organism evidence="7 8">
    <name type="scientific">Triparma columacea</name>
    <dbReference type="NCBI Taxonomy" id="722753"/>
    <lineage>
        <taxon>Eukaryota</taxon>
        <taxon>Sar</taxon>
        <taxon>Stramenopiles</taxon>
        <taxon>Ochrophyta</taxon>
        <taxon>Bolidophyceae</taxon>
        <taxon>Parmales</taxon>
        <taxon>Triparmaceae</taxon>
        <taxon>Triparma</taxon>
    </lineage>
</organism>
<dbReference type="InterPro" id="IPR050219">
    <property type="entry name" value="DnaG_primase"/>
</dbReference>
<feature type="compositionally biased region" description="Basic and acidic residues" evidence="4">
    <location>
        <begin position="965"/>
        <end position="985"/>
    </location>
</feature>
<keyword evidence="1" id="KW-0479">Metal-binding</keyword>
<name>A0A9W7G6E8_9STRA</name>
<evidence type="ECO:0000313" key="7">
    <source>
        <dbReference type="EMBL" id="GMI37352.1"/>
    </source>
</evidence>
<keyword evidence="8" id="KW-1185">Reference proteome</keyword>
<dbReference type="SUPFAM" id="SSF57783">
    <property type="entry name" value="Zinc beta-ribbon"/>
    <property type="match status" value="1"/>
</dbReference>
<evidence type="ECO:0000256" key="2">
    <source>
        <dbReference type="ARBA" id="ARBA00022771"/>
    </source>
</evidence>
<feature type="compositionally biased region" description="Low complexity" evidence="4">
    <location>
        <begin position="587"/>
        <end position="628"/>
    </location>
</feature>
<dbReference type="Gene3D" id="3.90.580.10">
    <property type="entry name" value="Zinc finger, CHC2-type domain"/>
    <property type="match status" value="1"/>
</dbReference>
<accession>A0A9W7G6E8</accession>
<reference evidence="8" key="1">
    <citation type="journal article" date="2023" name="Commun. Biol.">
        <title>Genome analysis of Parmales, the sister group of diatoms, reveals the evolutionary specialization of diatoms from phago-mixotrophs to photoautotrophs.</title>
        <authorList>
            <person name="Ban H."/>
            <person name="Sato S."/>
            <person name="Yoshikawa S."/>
            <person name="Yamada K."/>
            <person name="Nakamura Y."/>
            <person name="Ichinomiya M."/>
            <person name="Sato N."/>
            <person name="Blanc-Mathieu R."/>
            <person name="Endo H."/>
            <person name="Kuwata A."/>
            <person name="Ogata H."/>
        </authorList>
    </citation>
    <scope>NUCLEOTIDE SEQUENCE [LARGE SCALE GENOMIC DNA]</scope>
</reference>
<dbReference type="InterPro" id="IPR036977">
    <property type="entry name" value="DNA_primase_Znf_CHC2"/>
</dbReference>
<dbReference type="EMBL" id="BRYA01001003">
    <property type="protein sequence ID" value="GMI37352.1"/>
    <property type="molecule type" value="Genomic_DNA"/>
</dbReference>
<dbReference type="AlphaFoldDB" id="A0A9W7G6E8"/>
<sequence>MPFFPPLNLVVILLAFLSSTSFTIPPHTIVHRPHNLLYCSKKDRNNDNLDRLKEHLKISTVISHYLPIDTKTSPEYSSSSSSRNLKGISLCPFHEDTKPSMHFSDQKQVFKCFACGAGGDIYKFVGKYHTDVLQNSSFTFSDTLKVIDKTFITPDSSLSAEQRKSFLLPSGSSRSSSSSPPQPPALTAKLALLSKIVNAAHTFFVTSLTSTTTPASGNARYYIRGRGLTPAISRAFGIGFAPSSGCIEFVRSLVPNATDEDLVLAGVGVMKEVYSKQSTNTTFALKDKFKNRMMIPIFVDGEVRGFGGRYIPGEYDNPNFTPPKYLNSPESPIFKKRDIVFGLDILRTPPPSLSSTSPVFITEGYLDAIAMYSAELPAVATMGTSLTMSQITQISKLNKPITFFFDNDTGGRDGVLRFCEAHAKALWDLPHPPTVLFPPSPYNDPQEYIDSFSSAPADATILSYAKESSQPFDVFIFQEIINSQKEAKDLVTVIDRLTDLIILIPKGISRTTKIVEVAESVADILSSSSSSSSSGTNNEALRIRIEEDLIQDVNRKERDSLSGRIADDNPDIMKRLLEGGGDDETKNSSNNNKIMNKNNNRPNNNITPPSSPSTKKYNKNYNNRYNQNPSPPTRRNSKPHFSGIEFQNPTDNQWMGKQKALGMQSHKDETWRETGEDIRYLRPSYFNSEPVEVAPKDLTPQNVLMIDAAERRLLKTLIKYSRSRSAMKAAIAANFRQHDVVNIKQKLIEWSSPDREWLFNNLVGCCGCEPLPITLDDGGMSSQIREHLIMERGGKEFEGWFEVDEEEKLRIDEEASGIPNATDATVFEDDNDDDYYDNFGGLSDDFFGDESWNNFGMEASEEEETPTAAADVVDDNEVEEKVDPSNSPKAVKSAPPPKRSGSLDWFFDASEMEEIEHTSEITEKFEKKLSELTVQETLAVLLHAGAIRNRDQLLEKYRDSVSRLEDTLKEGEESTEDPKVLKEEAEGVGSQLSMSMRVVSELSASCSRISARVLDYASFQTREFQTNPQSIEKLEALLDEQSLFVKRMGEMEYLDMQFSEKEGSNENKGSNITDTSTISTKGGRAFLFQDDTTGSIFTKKDDDER</sequence>
<feature type="domain" description="Zinc finger CHC2-type" evidence="6">
    <location>
        <begin position="88"/>
        <end position="148"/>
    </location>
</feature>
<dbReference type="CDD" id="cd01029">
    <property type="entry name" value="TOPRIM_primases"/>
    <property type="match status" value="1"/>
</dbReference>
<dbReference type="Gene3D" id="3.90.980.10">
    <property type="entry name" value="DNA primase, catalytic core, N-terminal domain"/>
    <property type="match status" value="1"/>
</dbReference>
<dbReference type="InterPro" id="IPR013264">
    <property type="entry name" value="DNAG_N"/>
</dbReference>
<evidence type="ECO:0000256" key="4">
    <source>
        <dbReference type="SAM" id="MobiDB-lite"/>
    </source>
</evidence>
<dbReference type="GO" id="GO:0006269">
    <property type="term" value="P:DNA replication, synthesis of primer"/>
    <property type="evidence" value="ECO:0007669"/>
    <property type="project" value="TreeGrafter"/>
</dbReference>
<feature type="chain" id="PRO_5040726335" description="Zinc finger CHC2-type domain-containing protein" evidence="5">
    <location>
        <begin position="24"/>
        <end position="1105"/>
    </location>
</feature>
<keyword evidence="3" id="KW-0862">Zinc</keyword>
<dbReference type="PANTHER" id="PTHR30313:SF2">
    <property type="entry name" value="DNA PRIMASE"/>
    <property type="match status" value="1"/>
</dbReference>
<feature type="compositionally biased region" description="Basic and acidic residues" evidence="4">
    <location>
        <begin position="559"/>
        <end position="577"/>
    </location>
</feature>
<gene>
    <name evidence="7" type="ORF">TrCOL_g12200</name>
</gene>
<feature type="region of interest" description="Disordered" evidence="4">
    <location>
        <begin position="877"/>
        <end position="903"/>
    </location>
</feature>
<dbReference type="PANTHER" id="PTHR30313">
    <property type="entry name" value="DNA PRIMASE"/>
    <property type="match status" value="1"/>
</dbReference>
<protein>
    <recommendedName>
        <fullName evidence="6">Zinc finger CHC2-type domain-containing protein</fullName>
    </recommendedName>
</protein>
<dbReference type="InterPro" id="IPR002694">
    <property type="entry name" value="Znf_CHC2"/>
</dbReference>
<feature type="signal peptide" evidence="5">
    <location>
        <begin position="1"/>
        <end position="23"/>
    </location>
</feature>
<dbReference type="Proteomes" id="UP001165065">
    <property type="component" value="Unassembled WGS sequence"/>
</dbReference>
<dbReference type="Pfam" id="PF01807">
    <property type="entry name" value="Zn_ribbon_DnaG"/>
    <property type="match status" value="1"/>
</dbReference>
<dbReference type="GO" id="GO:0003899">
    <property type="term" value="F:DNA-directed RNA polymerase activity"/>
    <property type="evidence" value="ECO:0007669"/>
    <property type="project" value="InterPro"/>
</dbReference>
<keyword evidence="2" id="KW-0863">Zinc-finger</keyword>
<comment type="caution">
    <text evidence="7">The sequence shown here is derived from an EMBL/GenBank/DDBJ whole genome shotgun (WGS) entry which is preliminary data.</text>
</comment>
<keyword evidence="5" id="KW-0732">Signal</keyword>
<dbReference type="Pfam" id="PF13155">
    <property type="entry name" value="Toprim_2"/>
    <property type="match status" value="1"/>
</dbReference>
<dbReference type="Gene3D" id="3.40.1360.10">
    <property type="match status" value="1"/>
</dbReference>
<feature type="compositionally biased region" description="Low complexity" evidence="4">
    <location>
        <begin position="884"/>
        <end position="893"/>
    </location>
</feature>
<dbReference type="SMART" id="SM00400">
    <property type="entry name" value="ZnF_CHCC"/>
    <property type="match status" value="1"/>
</dbReference>
<proteinExistence type="predicted"/>
<dbReference type="InterPro" id="IPR034154">
    <property type="entry name" value="TOPRIM_DnaG/twinkle"/>
</dbReference>
<dbReference type="GO" id="GO:0003677">
    <property type="term" value="F:DNA binding"/>
    <property type="evidence" value="ECO:0007669"/>
    <property type="project" value="InterPro"/>
</dbReference>